<evidence type="ECO:0000256" key="1">
    <source>
        <dbReference type="SAM" id="MobiDB-lite"/>
    </source>
</evidence>
<organism evidence="2 3">
    <name type="scientific">Tanacetum coccineum</name>
    <dbReference type="NCBI Taxonomy" id="301880"/>
    <lineage>
        <taxon>Eukaryota</taxon>
        <taxon>Viridiplantae</taxon>
        <taxon>Streptophyta</taxon>
        <taxon>Embryophyta</taxon>
        <taxon>Tracheophyta</taxon>
        <taxon>Spermatophyta</taxon>
        <taxon>Magnoliopsida</taxon>
        <taxon>eudicotyledons</taxon>
        <taxon>Gunneridae</taxon>
        <taxon>Pentapetalae</taxon>
        <taxon>asterids</taxon>
        <taxon>campanulids</taxon>
        <taxon>Asterales</taxon>
        <taxon>Asteraceae</taxon>
        <taxon>Asteroideae</taxon>
        <taxon>Anthemideae</taxon>
        <taxon>Anthemidinae</taxon>
        <taxon>Tanacetum</taxon>
    </lineage>
</organism>
<dbReference type="EMBL" id="BQNB010009485">
    <property type="protein sequence ID" value="GJS64183.1"/>
    <property type="molecule type" value="Genomic_DNA"/>
</dbReference>
<feature type="region of interest" description="Disordered" evidence="1">
    <location>
        <begin position="111"/>
        <end position="156"/>
    </location>
</feature>
<feature type="region of interest" description="Disordered" evidence="1">
    <location>
        <begin position="1"/>
        <end position="24"/>
    </location>
</feature>
<evidence type="ECO:0000313" key="3">
    <source>
        <dbReference type="Proteomes" id="UP001151760"/>
    </source>
</evidence>
<comment type="caution">
    <text evidence="2">The sequence shown here is derived from an EMBL/GenBank/DDBJ whole genome shotgun (WGS) entry which is preliminary data.</text>
</comment>
<reference evidence="2" key="1">
    <citation type="journal article" date="2022" name="Int. J. Mol. Sci.">
        <title>Draft Genome of Tanacetum Coccineum: Genomic Comparison of Closely Related Tanacetum-Family Plants.</title>
        <authorList>
            <person name="Yamashiro T."/>
            <person name="Shiraishi A."/>
            <person name="Nakayama K."/>
            <person name="Satake H."/>
        </authorList>
    </citation>
    <scope>NUCLEOTIDE SEQUENCE</scope>
</reference>
<reference evidence="2" key="2">
    <citation type="submission" date="2022-01" db="EMBL/GenBank/DDBJ databases">
        <authorList>
            <person name="Yamashiro T."/>
            <person name="Shiraishi A."/>
            <person name="Satake H."/>
            <person name="Nakayama K."/>
        </authorList>
    </citation>
    <scope>NUCLEOTIDE SEQUENCE</scope>
</reference>
<accession>A0ABQ4XFX6</accession>
<sequence>MATPKKNHNEPCLSKLAEPRTNNNNKIGVSKEILIMLQDHTYDGAETKDAADHVTKFLEIIDIVKIPNINKEQLYIFAFPYSLIGNASRWWMHEDNDKITSWEKGYDNNILADNDESSNDEHIKSNNSPISNPSDKEEGNKSHHSECNSNSNLPDNFEIEHSEKKEKPGNETCRMDKFEVIKYSISDNEEFMGLRTLERHSWAQTTDGVSSVYLDIFRKKDEGWTVTRTK</sequence>
<feature type="compositionally biased region" description="Basic and acidic residues" evidence="1">
    <location>
        <begin position="134"/>
        <end position="146"/>
    </location>
</feature>
<name>A0ABQ4XFX6_9ASTR</name>
<protein>
    <submittedName>
        <fullName evidence="2">Uncharacterized protein</fullName>
    </submittedName>
</protein>
<gene>
    <name evidence="2" type="ORF">Tco_0678747</name>
</gene>
<proteinExistence type="predicted"/>
<keyword evidence="3" id="KW-1185">Reference proteome</keyword>
<dbReference type="Proteomes" id="UP001151760">
    <property type="component" value="Unassembled WGS sequence"/>
</dbReference>
<evidence type="ECO:0000313" key="2">
    <source>
        <dbReference type="EMBL" id="GJS64183.1"/>
    </source>
</evidence>